<evidence type="ECO:0000313" key="2">
    <source>
        <dbReference type="EMBL" id="RSH84201.1"/>
    </source>
</evidence>
<comment type="caution">
    <text evidence="2">The sequence shown here is derived from an EMBL/GenBank/DDBJ whole genome shotgun (WGS) entry which is preliminary data.</text>
</comment>
<keyword evidence="3" id="KW-1185">Reference proteome</keyword>
<dbReference type="EMBL" id="RSCE01000003">
    <property type="protein sequence ID" value="RSH84201.1"/>
    <property type="molecule type" value="Genomic_DNA"/>
</dbReference>
<feature type="region of interest" description="Disordered" evidence="1">
    <location>
        <begin position="318"/>
        <end position="391"/>
    </location>
</feature>
<accession>A0A427XZE9</accession>
<evidence type="ECO:0000256" key="1">
    <source>
        <dbReference type="SAM" id="MobiDB-lite"/>
    </source>
</evidence>
<proteinExistence type="predicted"/>
<name>A0A427XZE9_9TREE</name>
<reference evidence="2 3" key="1">
    <citation type="submission" date="2018-11" db="EMBL/GenBank/DDBJ databases">
        <title>Genome sequence of Apiotrichum porosum DSM 27194.</title>
        <authorList>
            <person name="Aliyu H."/>
            <person name="Gorte O."/>
            <person name="Ochsenreither K."/>
        </authorList>
    </citation>
    <scope>NUCLEOTIDE SEQUENCE [LARGE SCALE GENOMIC DNA]</scope>
    <source>
        <strain evidence="2 3">DSM 27194</strain>
    </source>
</reference>
<sequence>MSAADPPHLSYLPKSFSAVVAKSCEVRKSLPQAWLLDFPNPCHIPGSMVNLDRAVASRAIDMSIAEVLTAGRLTTKQIRLRFMEQASSAPDHLEIITYLYIGYKCQIFFHDLASLGAVRSRVAQLLPFTRYRALEGQDNEIERQGKTVKDLHETAEKVDDKTHTKTICFSLSPAAALLDISSADLKALAGIARSQGTAWLQRGVIGHLGVFDRLRAKTLPPHVGKPLPPPFSSVAEMPVDALQPLLPSRFGMHHPPATTVRFGVPAPAAAASHGRGPDASQDCRPYDQGPEVLILRPSTAKGMGTAAIRVAIPPLPRPPSPFSLAPPTQPVTAANSRKRAGSPAPPSAHNRSKRRRLASSPSQSPHEDEQEDEDEVDKKDMNVDELDESCD</sequence>
<dbReference type="GeneID" id="39590253"/>
<dbReference type="Proteomes" id="UP000279236">
    <property type="component" value="Unassembled WGS sequence"/>
</dbReference>
<feature type="region of interest" description="Disordered" evidence="1">
    <location>
        <begin position="268"/>
        <end position="287"/>
    </location>
</feature>
<dbReference type="AlphaFoldDB" id="A0A427XZE9"/>
<gene>
    <name evidence="2" type="ORF">EHS24_005710</name>
</gene>
<evidence type="ECO:0000313" key="3">
    <source>
        <dbReference type="Proteomes" id="UP000279236"/>
    </source>
</evidence>
<protein>
    <submittedName>
        <fullName evidence="2">Uncharacterized protein</fullName>
    </submittedName>
</protein>
<organism evidence="2 3">
    <name type="scientific">Apiotrichum porosum</name>
    <dbReference type="NCBI Taxonomy" id="105984"/>
    <lineage>
        <taxon>Eukaryota</taxon>
        <taxon>Fungi</taxon>
        <taxon>Dikarya</taxon>
        <taxon>Basidiomycota</taxon>
        <taxon>Agaricomycotina</taxon>
        <taxon>Tremellomycetes</taxon>
        <taxon>Trichosporonales</taxon>
        <taxon>Trichosporonaceae</taxon>
        <taxon>Apiotrichum</taxon>
    </lineage>
</organism>
<dbReference type="RefSeq" id="XP_028477649.1">
    <property type="nucleotide sequence ID" value="XM_028621197.1"/>
</dbReference>